<dbReference type="InterPro" id="IPR036264">
    <property type="entry name" value="Bact_exopeptidase_dim_dom"/>
</dbReference>
<dbReference type="Gene3D" id="3.30.70.360">
    <property type="match status" value="1"/>
</dbReference>
<dbReference type="Gene3D" id="1.10.150.900">
    <property type="match status" value="1"/>
</dbReference>
<comment type="similarity">
    <text evidence="1">Belongs to the peptidase M20A family.</text>
</comment>
<dbReference type="SUPFAM" id="SSF53187">
    <property type="entry name" value="Zn-dependent exopeptidases"/>
    <property type="match status" value="1"/>
</dbReference>
<protein>
    <submittedName>
        <fullName evidence="7">Carboxypeptidase PM20D1</fullName>
    </submittedName>
</protein>
<dbReference type="AlphaFoldDB" id="A0A1G7SKL5"/>
<dbReference type="GO" id="GO:0046872">
    <property type="term" value="F:metal ion binding"/>
    <property type="evidence" value="ECO:0007669"/>
    <property type="project" value="UniProtKB-KW"/>
</dbReference>
<dbReference type="InterPro" id="IPR011650">
    <property type="entry name" value="Peptidase_M20_dimer"/>
</dbReference>
<reference evidence="8" key="1">
    <citation type="submission" date="2016-10" db="EMBL/GenBank/DDBJ databases">
        <authorList>
            <person name="Varghese N."/>
            <person name="Submissions S."/>
        </authorList>
    </citation>
    <scope>NUCLEOTIDE SEQUENCE [LARGE SCALE GENOMIC DNA]</scope>
    <source>
        <strain evidence="8">DSM 44526</strain>
    </source>
</reference>
<evidence type="ECO:0000256" key="4">
    <source>
        <dbReference type="ARBA" id="ARBA00022801"/>
    </source>
</evidence>
<dbReference type="RefSeq" id="WP_091062157.1">
    <property type="nucleotide sequence ID" value="NZ_FNCF01000003.1"/>
</dbReference>
<dbReference type="Pfam" id="PF01546">
    <property type="entry name" value="Peptidase_M20"/>
    <property type="match status" value="1"/>
</dbReference>
<dbReference type="Proteomes" id="UP000198863">
    <property type="component" value="Unassembled WGS sequence"/>
</dbReference>
<dbReference type="PANTHER" id="PTHR45962:SF1">
    <property type="entry name" value="N-FATTY-ACYL-AMINO ACID SYNTHASE_HYDROLASE PM20D1"/>
    <property type="match status" value="1"/>
</dbReference>
<feature type="domain" description="Peptidase M20 dimerisation" evidence="6">
    <location>
        <begin position="192"/>
        <end position="334"/>
    </location>
</feature>
<dbReference type="Gene3D" id="3.40.630.10">
    <property type="entry name" value="Zn peptidases"/>
    <property type="match status" value="1"/>
</dbReference>
<evidence type="ECO:0000259" key="6">
    <source>
        <dbReference type="Pfam" id="PF07687"/>
    </source>
</evidence>
<dbReference type="InterPro" id="IPR002933">
    <property type="entry name" value="Peptidase_M20"/>
</dbReference>
<keyword evidence="7" id="KW-0121">Carboxypeptidase</keyword>
<keyword evidence="2" id="KW-0645">Protease</keyword>
<dbReference type="GO" id="GO:0004180">
    <property type="term" value="F:carboxypeptidase activity"/>
    <property type="evidence" value="ECO:0007669"/>
    <property type="project" value="UniProtKB-KW"/>
</dbReference>
<keyword evidence="8" id="KW-1185">Reference proteome</keyword>
<proteinExistence type="inferred from homology"/>
<evidence type="ECO:0000313" key="7">
    <source>
        <dbReference type="EMBL" id="SDG23538.1"/>
    </source>
</evidence>
<dbReference type="PANTHER" id="PTHR45962">
    <property type="entry name" value="N-FATTY-ACYL-AMINO ACID SYNTHASE/HYDROLASE PM20D1"/>
    <property type="match status" value="1"/>
</dbReference>
<accession>A0A1G7SKL5</accession>
<dbReference type="SUPFAM" id="SSF55031">
    <property type="entry name" value="Bacterial exopeptidase dimerisation domain"/>
    <property type="match status" value="1"/>
</dbReference>
<gene>
    <name evidence="7" type="ORF">SAMN05660324_2063</name>
</gene>
<evidence type="ECO:0000256" key="2">
    <source>
        <dbReference type="ARBA" id="ARBA00022670"/>
    </source>
</evidence>
<dbReference type="GO" id="GO:0006508">
    <property type="term" value="P:proteolysis"/>
    <property type="evidence" value="ECO:0007669"/>
    <property type="project" value="UniProtKB-KW"/>
</dbReference>
<dbReference type="Pfam" id="PF07687">
    <property type="entry name" value="M20_dimer"/>
    <property type="match status" value="1"/>
</dbReference>
<keyword evidence="4" id="KW-0378">Hydrolase</keyword>
<organism evidence="7 8">
    <name type="scientific">Klenkia brasiliensis</name>
    <dbReference type="NCBI Taxonomy" id="333142"/>
    <lineage>
        <taxon>Bacteria</taxon>
        <taxon>Bacillati</taxon>
        <taxon>Actinomycetota</taxon>
        <taxon>Actinomycetes</taxon>
        <taxon>Geodermatophilales</taxon>
        <taxon>Geodermatophilaceae</taxon>
        <taxon>Klenkia</taxon>
    </lineage>
</organism>
<name>A0A1G7SKL5_9ACTN</name>
<evidence type="ECO:0000256" key="1">
    <source>
        <dbReference type="ARBA" id="ARBA00006247"/>
    </source>
</evidence>
<dbReference type="EMBL" id="FNCF01000003">
    <property type="protein sequence ID" value="SDG23538.1"/>
    <property type="molecule type" value="Genomic_DNA"/>
</dbReference>
<dbReference type="OrthoDB" id="3665926at2"/>
<evidence type="ECO:0000313" key="8">
    <source>
        <dbReference type="Proteomes" id="UP000198863"/>
    </source>
</evidence>
<evidence type="ECO:0000256" key="5">
    <source>
        <dbReference type="ARBA" id="ARBA00022833"/>
    </source>
</evidence>
<keyword evidence="5" id="KW-0862">Zinc</keyword>
<dbReference type="InterPro" id="IPR047177">
    <property type="entry name" value="Pept_M20A"/>
</dbReference>
<evidence type="ECO:0000256" key="3">
    <source>
        <dbReference type="ARBA" id="ARBA00022723"/>
    </source>
</evidence>
<sequence length="439" mass="46724">MTEDHPAVLALQALVRHPTVADRDPARTDPAPFTALRATLAEHFPRLHGLERLEVEPHALLVRWPGRTPGDPVVLMAHLDVVPVEDGWTHPPFAAEIHDGAVWGRGTLDDKGSVVGICAAVEELLAEGFVPSRDVWLSFGATEEVSGTTAVDAVAQLRARGVAPWFVLDEGGAVASGAFPMVTAPLAVVGVTEKGVTSVELVAEGAGGHASTPAANGPTARLARAITALERSPLPARAPAPTLELLRRLGPQLPAPLRPVLARADRLAPVLTRVLRAAGAEAAAMVRTTAAVTTLSGSPALNVIASSARAGVNLRVMVGDTVDGVLEHVRATVGDGVRVEVVERNEPSPVSPWDDDAFRLLERVTGEVFPEAVPTPYVMMAATDARFFTAISDRVYRFTPFRMSKEQRAAIHAADERIGVQDLLDGVRWYRRLLQELPA</sequence>
<keyword evidence="3" id="KW-0479">Metal-binding</keyword>